<dbReference type="AlphaFoldDB" id="A0AAV3S1Y0"/>
<evidence type="ECO:0000313" key="2">
    <source>
        <dbReference type="Proteomes" id="UP001454036"/>
    </source>
</evidence>
<comment type="caution">
    <text evidence="1">The sequence shown here is derived from an EMBL/GenBank/DDBJ whole genome shotgun (WGS) entry which is preliminary data.</text>
</comment>
<protein>
    <submittedName>
        <fullName evidence="1">Uncharacterized protein</fullName>
    </submittedName>
</protein>
<sequence length="102" mass="11975">MEVELARVLVQLWNLPLGYVDVDFGRAIGVHIWEVMEVDRRIIEQERGRYVLVKVNLDIHKPLKRGGLVPMRSNKVQVVYRYEKSSDAFLYCGMLVLEIRVF</sequence>
<name>A0AAV3S1Y0_LITER</name>
<gene>
    <name evidence="1" type="ORF">LIER_34233</name>
</gene>
<proteinExistence type="predicted"/>
<keyword evidence="2" id="KW-1185">Reference proteome</keyword>
<accession>A0AAV3S1Y0</accession>
<reference evidence="1 2" key="1">
    <citation type="submission" date="2024-01" db="EMBL/GenBank/DDBJ databases">
        <title>The complete chloroplast genome sequence of Lithospermum erythrorhizon: insights into the phylogenetic relationship among Boraginaceae species and the maternal lineages of purple gromwells.</title>
        <authorList>
            <person name="Okada T."/>
            <person name="Watanabe K."/>
        </authorList>
    </citation>
    <scope>NUCLEOTIDE SEQUENCE [LARGE SCALE GENOMIC DNA]</scope>
</reference>
<dbReference type="EMBL" id="BAABME010014191">
    <property type="protein sequence ID" value="GAA0186945.1"/>
    <property type="molecule type" value="Genomic_DNA"/>
</dbReference>
<organism evidence="1 2">
    <name type="scientific">Lithospermum erythrorhizon</name>
    <name type="common">Purple gromwell</name>
    <name type="synonym">Lithospermum officinale var. erythrorhizon</name>
    <dbReference type="NCBI Taxonomy" id="34254"/>
    <lineage>
        <taxon>Eukaryota</taxon>
        <taxon>Viridiplantae</taxon>
        <taxon>Streptophyta</taxon>
        <taxon>Embryophyta</taxon>
        <taxon>Tracheophyta</taxon>
        <taxon>Spermatophyta</taxon>
        <taxon>Magnoliopsida</taxon>
        <taxon>eudicotyledons</taxon>
        <taxon>Gunneridae</taxon>
        <taxon>Pentapetalae</taxon>
        <taxon>asterids</taxon>
        <taxon>lamiids</taxon>
        <taxon>Boraginales</taxon>
        <taxon>Boraginaceae</taxon>
        <taxon>Boraginoideae</taxon>
        <taxon>Lithospermeae</taxon>
        <taxon>Lithospermum</taxon>
    </lineage>
</organism>
<dbReference type="Proteomes" id="UP001454036">
    <property type="component" value="Unassembled WGS sequence"/>
</dbReference>
<evidence type="ECO:0000313" key="1">
    <source>
        <dbReference type="EMBL" id="GAA0186945.1"/>
    </source>
</evidence>